<comment type="caution">
    <text evidence="2">The sequence shown here is derived from an EMBL/GenBank/DDBJ whole genome shotgun (WGS) entry which is preliminary data.</text>
</comment>
<dbReference type="AlphaFoldDB" id="A0A9X0U314"/>
<evidence type="ECO:0000313" key="3">
    <source>
        <dbReference type="Proteomes" id="UP000535182"/>
    </source>
</evidence>
<feature type="transmembrane region" description="Helical" evidence="1">
    <location>
        <begin position="12"/>
        <end position="34"/>
    </location>
</feature>
<proteinExistence type="predicted"/>
<dbReference type="Proteomes" id="UP000535182">
    <property type="component" value="Unassembled WGS sequence"/>
</dbReference>
<keyword evidence="1" id="KW-1133">Transmembrane helix</keyword>
<evidence type="ECO:0000313" key="2">
    <source>
        <dbReference type="EMBL" id="MBB5327833.1"/>
    </source>
</evidence>
<keyword evidence="1" id="KW-0812">Transmembrane</keyword>
<dbReference type="InterPro" id="IPR021125">
    <property type="entry name" value="DUF2127"/>
</dbReference>
<name>A0A9X0U314_9BACT</name>
<organism evidence="2 3">
    <name type="scientific">Tunturiibacter gelidiferens</name>
    <dbReference type="NCBI Taxonomy" id="3069689"/>
    <lineage>
        <taxon>Bacteria</taxon>
        <taxon>Pseudomonadati</taxon>
        <taxon>Acidobacteriota</taxon>
        <taxon>Terriglobia</taxon>
        <taxon>Terriglobales</taxon>
        <taxon>Acidobacteriaceae</taxon>
        <taxon>Tunturiibacter</taxon>
    </lineage>
</organism>
<dbReference type="Pfam" id="PF09900">
    <property type="entry name" value="DUF2127"/>
    <property type="match status" value="1"/>
</dbReference>
<feature type="transmembrane region" description="Helical" evidence="1">
    <location>
        <begin position="104"/>
        <end position="122"/>
    </location>
</feature>
<dbReference type="EMBL" id="JACHEB010000003">
    <property type="protein sequence ID" value="MBB5327833.1"/>
    <property type="molecule type" value="Genomic_DNA"/>
</dbReference>
<feature type="transmembrane region" description="Helical" evidence="1">
    <location>
        <begin position="128"/>
        <end position="145"/>
    </location>
</feature>
<reference evidence="2 3" key="1">
    <citation type="submission" date="2020-08" db="EMBL/GenBank/DDBJ databases">
        <title>Genomic Encyclopedia of Type Strains, Phase IV (KMG-V): Genome sequencing to study the core and pangenomes of soil and plant-associated prokaryotes.</title>
        <authorList>
            <person name="Whitman W."/>
        </authorList>
    </citation>
    <scope>NUCLEOTIDE SEQUENCE [LARGE SCALE GENOMIC DNA]</scope>
    <source>
        <strain evidence="2 3">X5P2</strain>
    </source>
</reference>
<keyword evidence="3" id="KW-1185">Reference proteome</keyword>
<accession>A0A9X0U314</accession>
<feature type="transmembrane region" description="Helical" evidence="1">
    <location>
        <begin position="77"/>
        <end position="97"/>
    </location>
</feature>
<keyword evidence="1" id="KW-0472">Membrane</keyword>
<evidence type="ECO:0000256" key="1">
    <source>
        <dbReference type="SAM" id="Phobius"/>
    </source>
</evidence>
<sequence>MTKQDTGLIRLIAIFKLFKAITLIAVGFGALHLFHDGNPADSVTLWIAKLGFNPGGHYVDLALGKLANIPPKDFKDLGIGSFVYAALFLTEGIGLWLAKPWAEWFTTIITSSLVPLEIFEIYRHPMAAKVIVLLLNIAIVVYLVLRIRKERSNLRATH</sequence>
<gene>
    <name evidence="2" type="ORF">HDF14_001439</name>
</gene>
<dbReference type="RefSeq" id="WP_183974886.1">
    <property type="nucleotide sequence ID" value="NZ_JACHEB010000003.1"/>
</dbReference>
<protein>
    <submittedName>
        <fullName evidence="2">Uncharacterized membrane protein (DUF2068 family)</fullName>
    </submittedName>
</protein>